<dbReference type="OrthoDB" id="1932595at2759"/>
<dbReference type="PANTHER" id="PTHR10775:SF177">
    <property type="entry name" value="TNP2, PARTIAL"/>
    <property type="match status" value="1"/>
</dbReference>
<dbReference type="STRING" id="1194695.A0A5A7THT6"/>
<dbReference type="EMBL" id="SSTE01017028">
    <property type="protein sequence ID" value="KAA0040859.1"/>
    <property type="molecule type" value="Genomic_DNA"/>
</dbReference>
<evidence type="ECO:0000313" key="2">
    <source>
        <dbReference type="EMBL" id="KAA0040859.1"/>
    </source>
</evidence>
<comment type="caution">
    <text evidence="2">The sequence shown here is derived from an EMBL/GenBank/DDBJ whole genome shotgun (WGS) entry which is preliminary data.</text>
</comment>
<dbReference type="Proteomes" id="UP000321393">
    <property type="component" value="Unassembled WGS sequence"/>
</dbReference>
<accession>A0A5A7THT6</accession>
<evidence type="ECO:0000313" key="3">
    <source>
        <dbReference type="Proteomes" id="UP000321393"/>
    </source>
</evidence>
<evidence type="ECO:0000256" key="1">
    <source>
        <dbReference type="SAM" id="MobiDB-lite"/>
    </source>
</evidence>
<feature type="region of interest" description="Disordered" evidence="1">
    <location>
        <begin position="1"/>
        <end position="23"/>
    </location>
</feature>
<dbReference type="InterPro" id="IPR004242">
    <property type="entry name" value="Transposase_21"/>
</dbReference>
<sequence>MASQMALRVRGAPDATNDSWKWPREGSSRIACKETLLEGAPIEQEEETEKGRFKDEMSRNIGVDIDEDTTNIFQDLLNEAHNEFMLLELLRAAFPMCSTTIPSSFYEAKRKLRERSLLWRGSIQGSADMIWHRDKRVKTDDVLRNPADVEGWKHFDSEFLDFASDPWNVHLGLASYEFNSFGQMSTLYSIWPLVLLLYNLLPWKCMTETNFFMSLLIPGPKSHGREINVYLQPLIEELKELWTFGVCMYESLIVQFFQLHAALLWTINDFQAYGDLS</sequence>
<dbReference type="Pfam" id="PF02992">
    <property type="entry name" value="Transposase_21"/>
    <property type="match status" value="1"/>
</dbReference>
<proteinExistence type="predicted"/>
<protein>
    <submittedName>
        <fullName evidence="2">Uncharacterized protein</fullName>
    </submittedName>
</protein>
<reference evidence="2 3" key="1">
    <citation type="submission" date="2019-08" db="EMBL/GenBank/DDBJ databases">
        <title>Draft genome sequences of two oriental melons (Cucumis melo L. var makuwa).</title>
        <authorList>
            <person name="Kwon S.-Y."/>
        </authorList>
    </citation>
    <scope>NUCLEOTIDE SEQUENCE [LARGE SCALE GENOMIC DNA]</scope>
    <source>
        <strain evidence="3">cv. SW 3</strain>
        <tissue evidence="2">Leaf</tissue>
    </source>
</reference>
<gene>
    <name evidence="2" type="ORF">E6C27_scaffold345G00060</name>
</gene>
<name>A0A5A7THT6_CUCMM</name>
<organism evidence="2 3">
    <name type="scientific">Cucumis melo var. makuwa</name>
    <name type="common">Oriental melon</name>
    <dbReference type="NCBI Taxonomy" id="1194695"/>
    <lineage>
        <taxon>Eukaryota</taxon>
        <taxon>Viridiplantae</taxon>
        <taxon>Streptophyta</taxon>
        <taxon>Embryophyta</taxon>
        <taxon>Tracheophyta</taxon>
        <taxon>Spermatophyta</taxon>
        <taxon>Magnoliopsida</taxon>
        <taxon>eudicotyledons</taxon>
        <taxon>Gunneridae</taxon>
        <taxon>Pentapetalae</taxon>
        <taxon>rosids</taxon>
        <taxon>fabids</taxon>
        <taxon>Cucurbitales</taxon>
        <taxon>Cucurbitaceae</taxon>
        <taxon>Benincaseae</taxon>
        <taxon>Cucumis</taxon>
    </lineage>
</organism>
<dbReference type="PANTHER" id="PTHR10775">
    <property type="entry name" value="OS08G0208400 PROTEIN"/>
    <property type="match status" value="1"/>
</dbReference>
<dbReference type="AlphaFoldDB" id="A0A5A7THT6"/>